<reference evidence="2" key="1">
    <citation type="journal article" date="2016" name="Genome Announc.">
        <title>Draft genomes of two strains of Paenibacillus glucanolyticus with capability to degrade lignocellulose.</title>
        <authorList>
            <person name="Mathews S.L."/>
            <person name="Pawlak J."/>
            <person name="Grunden A.M."/>
        </authorList>
    </citation>
    <scope>NUCLEOTIDE SEQUENCE [LARGE SCALE GENOMIC DNA]</scope>
    <source>
        <strain evidence="2">SLM1</strain>
    </source>
</reference>
<name>A0A163LLS9_9BACL</name>
<evidence type="ECO:0000313" key="2">
    <source>
        <dbReference type="EMBL" id="KZS48233.1"/>
    </source>
</evidence>
<keyword evidence="3" id="KW-1185">Reference proteome</keyword>
<dbReference type="GO" id="GO:0120147">
    <property type="term" value="F:formylglycine-generating oxidase activity"/>
    <property type="evidence" value="ECO:0007669"/>
    <property type="project" value="TreeGrafter"/>
</dbReference>
<proteinExistence type="predicted"/>
<gene>
    <name evidence="2" type="ORF">AWU65_21005</name>
</gene>
<dbReference type="Gene3D" id="3.90.1580.10">
    <property type="entry name" value="paralog of FGE (formylglycine-generating enzyme)"/>
    <property type="match status" value="1"/>
</dbReference>
<dbReference type="PANTHER" id="PTHR23150:SF19">
    <property type="entry name" value="FORMYLGLYCINE-GENERATING ENZYME"/>
    <property type="match status" value="1"/>
</dbReference>
<dbReference type="PANTHER" id="PTHR23150">
    <property type="entry name" value="SULFATASE MODIFYING FACTOR 1, 2"/>
    <property type="match status" value="1"/>
</dbReference>
<dbReference type="InterPro" id="IPR005532">
    <property type="entry name" value="SUMF_dom"/>
</dbReference>
<dbReference type="SUPFAM" id="SSF56436">
    <property type="entry name" value="C-type lectin-like"/>
    <property type="match status" value="1"/>
</dbReference>
<protein>
    <submittedName>
        <fullName evidence="2">Serine/threonine protein phosphatase</fullName>
    </submittedName>
</protein>
<dbReference type="InterPro" id="IPR051043">
    <property type="entry name" value="Sulfatase_Mod_Factor_Kinase"/>
</dbReference>
<accession>A0A163LLS9</accession>
<dbReference type="EMBL" id="LWMH01000001">
    <property type="protein sequence ID" value="KZS48233.1"/>
    <property type="molecule type" value="Genomic_DNA"/>
</dbReference>
<sequence>MQEHHACCAGSREKVQLVESNGKDRLDGNLGAAMERDGKSNVAKDCAGKLSVVKEQDGNLSVAKDCDGTPSRAKMHDPYAAPHANMVHIPEGKFMMGTDTKEGFPRDGEGPARGVSVSGFEISPFTVTNAEFQRFVETTGYVTDAEKYGWSYVFELLVSEETKASVVQVPQGVPWWLVVEGAYWAAPEGKDSSIEGRMDHPVVHVSWNDADVYCQWAGVRLPTEAEWEYAARGGLEGRTYPWGDLLKQDGEHQCNIWQGKFPVKNNASDGYIGTAPVDAYKPNGYGLYNMSGNVWEWCADWFSPAYHQQTSAANPFYAKPSGSRSMRGGSYLCHKSYCNRYRVAARSGNTPDSSTGNCGFRIVRG</sequence>
<comment type="caution">
    <text evidence="2">The sequence shown here is derived from an EMBL/GenBank/DDBJ whole genome shotgun (WGS) entry which is preliminary data.</text>
</comment>
<dbReference type="InterPro" id="IPR016187">
    <property type="entry name" value="CTDL_fold"/>
</dbReference>
<dbReference type="STRING" id="59843.A3958_20195"/>
<dbReference type="Pfam" id="PF03781">
    <property type="entry name" value="FGE-sulfatase"/>
    <property type="match status" value="1"/>
</dbReference>
<organism evidence="2 3">
    <name type="scientific">Paenibacillus glucanolyticus</name>
    <dbReference type="NCBI Taxonomy" id="59843"/>
    <lineage>
        <taxon>Bacteria</taxon>
        <taxon>Bacillati</taxon>
        <taxon>Bacillota</taxon>
        <taxon>Bacilli</taxon>
        <taxon>Bacillales</taxon>
        <taxon>Paenibacillaceae</taxon>
        <taxon>Paenibacillus</taxon>
    </lineage>
</organism>
<dbReference type="AlphaFoldDB" id="A0A163LLS9"/>
<dbReference type="InterPro" id="IPR042095">
    <property type="entry name" value="SUMF_sf"/>
</dbReference>
<evidence type="ECO:0000313" key="3">
    <source>
        <dbReference type="Proteomes" id="UP000076796"/>
    </source>
</evidence>
<evidence type="ECO:0000259" key="1">
    <source>
        <dbReference type="Pfam" id="PF03781"/>
    </source>
</evidence>
<feature type="domain" description="Sulfatase-modifying factor enzyme-like" evidence="1">
    <location>
        <begin position="84"/>
        <end position="364"/>
    </location>
</feature>
<dbReference type="Proteomes" id="UP000076796">
    <property type="component" value="Unassembled WGS sequence"/>
</dbReference>